<evidence type="ECO:0000259" key="5">
    <source>
        <dbReference type="SMART" id="SM00340"/>
    </source>
</evidence>
<dbReference type="GO" id="GO:0043565">
    <property type="term" value="F:sequence-specific DNA binding"/>
    <property type="evidence" value="ECO:0007669"/>
    <property type="project" value="InterPro"/>
</dbReference>
<sequence>MAKPKKRQKHGHRTKLKQTGEECEYLKKWCQKLAEENSRLQKEVGELRALKSVSSNSPTPPTASPPPLLI</sequence>
<evidence type="ECO:0000256" key="4">
    <source>
        <dbReference type="SAM" id="MobiDB-lite"/>
    </source>
</evidence>
<dbReference type="GO" id="GO:0005634">
    <property type="term" value="C:nucleus"/>
    <property type="evidence" value="ECO:0007669"/>
    <property type="project" value="UniProtKB-SubCell"/>
</dbReference>
<feature type="compositionally biased region" description="Pro residues" evidence="4">
    <location>
        <begin position="58"/>
        <end position="70"/>
    </location>
</feature>
<comment type="subcellular location">
    <subcellularLocation>
        <location evidence="1">Nucleus</location>
    </subcellularLocation>
</comment>
<evidence type="ECO:0000256" key="2">
    <source>
        <dbReference type="ARBA" id="ARBA00023015"/>
    </source>
</evidence>
<dbReference type="PANTHER" id="PTHR45714:SF88">
    <property type="entry name" value="HOMEOBOX-LEUCINE ZIPPER PROTEIN HAT4"/>
    <property type="match status" value="1"/>
</dbReference>
<keyword evidence="3" id="KW-0804">Transcription</keyword>
<name>A0A5P1FV81_ASPOF</name>
<dbReference type="InterPro" id="IPR050762">
    <property type="entry name" value="HD-ZIP_Homeobox_LZ_Class_II"/>
</dbReference>
<organism evidence="6 7">
    <name type="scientific">Asparagus officinalis</name>
    <name type="common">Garden asparagus</name>
    <dbReference type="NCBI Taxonomy" id="4686"/>
    <lineage>
        <taxon>Eukaryota</taxon>
        <taxon>Viridiplantae</taxon>
        <taxon>Streptophyta</taxon>
        <taxon>Embryophyta</taxon>
        <taxon>Tracheophyta</taxon>
        <taxon>Spermatophyta</taxon>
        <taxon>Magnoliopsida</taxon>
        <taxon>Liliopsida</taxon>
        <taxon>Asparagales</taxon>
        <taxon>Asparagaceae</taxon>
        <taxon>Asparagoideae</taxon>
        <taxon>Asparagus</taxon>
    </lineage>
</organism>
<gene>
    <name evidence="6" type="ORF">A4U43_C01F19630</name>
</gene>
<reference evidence="7" key="1">
    <citation type="journal article" date="2017" name="Nat. Commun.">
        <title>The asparagus genome sheds light on the origin and evolution of a young Y chromosome.</title>
        <authorList>
            <person name="Harkess A."/>
            <person name="Zhou J."/>
            <person name="Xu C."/>
            <person name="Bowers J.E."/>
            <person name="Van der Hulst R."/>
            <person name="Ayyampalayam S."/>
            <person name="Mercati F."/>
            <person name="Riccardi P."/>
            <person name="McKain M.R."/>
            <person name="Kakrana A."/>
            <person name="Tang H."/>
            <person name="Ray J."/>
            <person name="Groenendijk J."/>
            <person name="Arikit S."/>
            <person name="Mathioni S.M."/>
            <person name="Nakano M."/>
            <person name="Shan H."/>
            <person name="Telgmann-Rauber A."/>
            <person name="Kanno A."/>
            <person name="Yue Z."/>
            <person name="Chen H."/>
            <person name="Li W."/>
            <person name="Chen Y."/>
            <person name="Xu X."/>
            <person name="Zhang Y."/>
            <person name="Luo S."/>
            <person name="Chen H."/>
            <person name="Gao J."/>
            <person name="Mao Z."/>
            <person name="Pires J.C."/>
            <person name="Luo M."/>
            <person name="Kudrna D."/>
            <person name="Wing R.A."/>
            <person name="Meyers B.C."/>
            <person name="Yi K."/>
            <person name="Kong H."/>
            <person name="Lavrijsen P."/>
            <person name="Sunseri F."/>
            <person name="Falavigna A."/>
            <person name="Ye Y."/>
            <person name="Leebens-Mack J.H."/>
            <person name="Chen G."/>
        </authorList>
    </citation>
    <scope>NUCLEOTIDE SEQUENCE [LARGE SCALE GENOMIC DNA]</scope>
    <source>
        <strain evidence="7">cv. DH0086</strain>
    </source>
</reference>
<dbReference type="Proteomes" id="UP000243459">
    <property type="component" value="Chromosome 1"/>
</dbReference>
<dbReference type="Pfam" id="PF02183">
    <property type="entry name" value="HALZ"/>
    <property type="match status" value="1"/>
</dbReference>
<dbReference type="SMART" id="SM00340">
    <property type="entry name" value="HALZ"/>
    <property type="match status" value="1"/>
</dbReference>
<dbReference type="InterPro" id="IPR003106">
    <property type="entry name" value="Leu_zip_homeo"/>
</dbReference>
<dbReference type="EMBL" id="CM007381">
    <property type="protein sequence ID" value="ONK80600.1"/>
    <property type="molecule type" value="Genomic_DNA"/>
</dbReference>
<feature type="domain" description="Leucine zipper homeobox-associated" evidence="5">
    <location>
        <begin position="17"/>
        <end position="60"/>
    </location>
</feature>
<protein>
    <recommendedName>
        <fullName evidence="5">Leucine zipper homeobox-associated domain-containing protein</fullName>
    </recommendedName>
</protein>
<evidence type="ECO:0000256" key="1">
    <source>
        <dbReference type="ARBA" id="ARBA00004123"/>
    </source>
</evidence>
<feature type="region of interest" description="Disordered" evidence="4">
    <location>
        <begin position="49"/>
        <end position="70"/>
    </location>
</feature>
<dbReference type="GO" id="GO:0006355">
    <property type="term" value="P:regulation of DNA-templated transcription"/>
    <property type="evidence" value="ECO:0007669"/>
    <property type="project" value="InterPro"/>
</dbReference>
<keyword evidence="7" id="KW-1185">Reference proteome</keyword>
<dbReference type="PANTHER" id="PTHR45714">
    <property type="entry name" value="HOMEOBOX-LEUCINE ZIPPER PROTEIN HAT14"/>
    <property type="match status" value="1"/>
</dbReference>
<evidence type="ECO:0000313" key="6">
    <source>
        <dbReference type="EMBL" id="ONK80600.1"/>
    </source>
</evidence>
<evidence type="ECO:0000256" key="3">
    <source>
        <dbReference type="ARBA" id="ARBA00023163"/>
    </source>
</evidence>
<keyword evidence="2" id="KW-0805">Transcription regulation</keyword>
<dbReference type="AlphaFoldDB" id="A0A5P1FV81"/>
<dbReference type="Gramene" id="ONK80600">
    <property type="protein sequence ID" value="ONK80600"/>
    <property type="gene ID" value="A4U43_C01F19630"/>
</dbReference>
<proteinExistence type="predicted"/>
<dbReference type="OMA" id="QTGEECE"/>
<evidence type="ECO:0000313" key="7">
    <source>
        <dbReference type="Proteomes" id="UP000243459"/>
    </source>
</evidence>
<accession>A0A5P1FV81</accession>